<dbReference type="EMBL" id="JBBYAK010000001">
    <property type="protein sequence ID" value="MEL3956588.1"/>
    <property type="molecule type" value="Genomic_DNA"/>
</dbReference>
<evidence type="ECO:0000313" key="1">
    <source>
        <dbReference type="EMBL" id="MEL3956588.1"/>
    </source>
</evidence>
<sequence length="56" mass="6653">MTTRLVLVTILGRKSPYFDDETESRHHFKAKNTLFWRRKIHPPLGSCTLSYTINQF</sequence>
<keyword evidence="2" id="KW-1185">Reference proteome</keyword>
<protein>
    <submittedName>
        <fullName evidence="1">Uncharacterized protein</fullName>
    </submittedName>
</protein>
<name>A0ABU9JUR6_9BACI</name>
<proteinExistence type="predicted"/>
<dbReference type="Proteomes" id="UP001459714">
    <property type="component" value="Unassembled WGS sequence"/>
</dbReference>
<accession>A0ABU9JUR6</accession>
<gene>
    <name evidence="1" type="ORF">NST17_05100</name>
</gene>
<evidence type="ECO:0000313" key="2">
    <source>
        <dbReference type="Proteomes" id="UP001459714"/>
    </source>
</evidence>
<dbReference type="RefSeq" id="WP_342019864.1">
    <property type="nucleotide sequence ID" value="NZ_JBBYAK010000001.1"/>
</dbReference>
<organism evidence="1 2">
    <name type="scientific">Caldifermentibacillus hisashii</name>
    <dbReference type="NCBI Taxonomy" id="996558"/>
    <lineage>
        <taxon>Bacteria</taxon>
        <taxon>Bacillati</taxon>
        <taxon>Bacillota</taxon>
        <taxon>Bacilli</taxon>
        <taxon>Bacillales</taxon>
        <taxon>Bacillaceae</taxon>
        <taxon>Caldifermentibacillus</taxon>
    </lineage>
</organism>
<reference evidence="1 2" key="1">
    <citation type="submission" date="2024-03" db="EMBL/GenBank/DDBJ databases">
        <title>Bacilli Hybrid Assemblies.</title>
        <authorList>
            <person name="Kovac J."/>
        </authorList>
    </citation>
    <scope>NUCLEOTIDE SEQUENCE [LARGE SCALE GENOMIC DNA]</scope>
    <source>
        <strain evidence="1 2">FSL M8-0022</strain>
    </source>
</reference>
<comment type="caution">
    <text evidence="1">The sequence shown here is derived from an EMBL/GenBank/DDBJ whole genome shotgun (WGS) entry which is preliminary data.</text>
</comment>